<dbReference type="Proteomes" id="UP000545037">
    <property type="component" value="Unassembled WGS sequence"/>
</dbReference>
<evidence type="ECO:0000313" key="3">
    <source>
        <dbReference type="EMBL" id="MBB5746139.1"/>
    </source>
</evidence>
<reference evidence="3 4" key="1">
    <citation type="submission" date="2020-08" db="EMBL/GenBank/DDBJ databases">
        <title>Genomic Encyclopedia of Type Strains, Phase IV (KMG-IV): sequencing the most valuable type-strain genomes for metagenomic binning, comparative biology and taxonomic classification.</title>
        <authorList>
            <person name="Goeker M."/>
        </authorList>
    </citation>
    <scope>NUCLEOTIDE SEQUENCE [LARGE SCALE GENOMIC DNA]</scope>
    <source>
        <strain evidence="3 4">DSM 4737</strain>
    </source>
</reference>
<dbReference type="Gene3D" id="3.50.50.60">
    <property type="entry name" value="FAD/NAD(P)-binding domain"/>
    <property type="match status" value="2"/>
</dbReference>
<dbReference type="PANTHER" id="PTHR13847:SF289">
    <property type="entry name" value="GLYCINE OXIDASE"/>
    <property type="match status" value="1"/>
</dbReference>
<evidence type="ECO:0000259" key="2">
    <source>
        <dbReference type="Pfam" id="PF01266"/>
    </source>
</evidence>
<dbReference type="PANTHER" id="PTHR13847">
    <property type="entry name" value="SARCOSINE DEHYDROGENASE-RELATED"/>
    <property type="match status" value="1"/>
</dbReference>
<dbReference type="RefSeq" id="WP_343060322.1">
    <property type="nucleotide sequence ID" value="NZ_JACHOR010000002.1"/>
</dbReference>
<gene>
    <name evidence="3" type="ORF">GGR13_001723</name>
</gene>
<dbReference type="EMBL" id="JACHOR010000002">
    <property type="protein sequence ID" value="MBB5746139.1"/>
    <property type="molecule type" value="Genomic_DNA"/>
</dbReference>
<dbReference type="Pfam" id="PF01266">
    <property type="entry name" value="DAO"/>
    <property type="match status" value="1"/>
</dbReference>
<dbReference type="SUPFAM" id="SSF51905">
    <property type="entry name" value="FAD/NAD(P)-binding domain"/>
    <property type="match status" value="1"/>
</dbReference>
<keyword evidence="4" id="KW-1185">Reference proteome</keyword>
<protein>
    <submittedName>
        <fullName evidence="3">Glycine oxidase</fullName>
        <ecNumber evidence="3">1.4.3.19</ecNumber>
    </submittedName>
</protein>
<keyword evidence="1 3" id="KW-0560">Oxidoreductase</keyword>
<evidence type="ECO:0000313" key="4">
    <source>
        <dbReference type="Proteomes" id="UP000545037"/>
    </source>
</evidence>
<proteinExistence type="predicted"/>
<dbReference type="GO" id="GO:0043799">
    <property type="term" value="F:glycine oxidase activity"/>
    <property type="evidence" value="ECO:0007669"/>
    <property type="project" value="UniProtKB-EC"/>
</dbReference>
<comment type="caution">
    <text evidence="3">The sequence shown here is derived from an EMBL/GenBank/DDBJ whole genome shotgun (WGS) entry which is preliminary data.</text>
</comment>
<dbReference type="AlphaFoldDB" id="A0A7W9CI80"/>
<dbReference type="InterPro" id="IPR006076">
    <property type="entry name" value="FAD-dep_OxRdtase"/>
</dbReference>
<dbReference type="GO" id="GO:0005737">
    <property type="term" value="C:cytoplasm"/>
    <property type="evidence" value="ECO:0007669"/>
    <property type="project" value="TreeGrafter"/>
</dbReference>
<dbReference type="EC" id="1.4.3.19" evidence="3"/>
<name>A0A7W9CI80_9CAUL</name>
<feature type="domain" description="FAD dependent oxidoreductase" evidence="2">
    <location>
        <begin position="6"/>
        <end position="315"/>
    </location>
</feature>
<dbReference type="InterPro" id="IPR036188">
    <property type="entry name" value="FAD/NAD-bd_sf"/>
</dbReference>
<organism evidence="3 4">
    <name type="scientific">Brevundimonas variabilis</name>
    <dbReference type="NCBI Taxonomy" id="74312"/>
    <lineage>
        <taxon>Bacteria</taxon>
        <taxon>Pseudomonadati</taxon>
        <taxon>Pseudomonadota</taxon>
        <taxon>Alphaproteobacteria</taxon>
        <taxon>Caulobacterales</taxon>
        <taxon>Caulobacteraceae</taxon>
        <taxon>Brevundimonas</taxon>
    </lineage>
</organism>
<accession>A0A7W9CI80</accession>
<sequence length="339" mass="34778">MALKCDIVIVGGGVLGLCVAVELTARGHRVIVLDPGAANASSVAAGMIAPAMESVLDGATSDRARLLREAADLWPEFARRTSIALKPGPSVWRGDSADEVANAARRLGFAADVRDGGVWTDDRQVEPEPALVALRRRAGHVVAGEALSLTRSDGGWAVGTAEGTVKARAVVLATGAAAPPEGVPESVMTLVNAIVPIRGQIGWTGEPAGDVVVRGESGYLAPMGKGTVIGASMGTGRRDLSVDGMEAETLLAVAERLTARDLRDRPVAWRVGIRGATPDGLPMAGPSGEPGLHLALAPRRNGWLLGPLVGQSVADGIEGLAPAPPARALDPQRFSRPAG</sequence>
<evidence type="ECO:0000256" key="1">
    <source>
        <dbReference type="ARBA" id="ARBA00023002"/>
    </source>
</evidence>